<dbReference type="InterPro" id="IPR019734">
    <property type="entry name" value="TPR_rpt"/>
</dbReference>
<dbReference type="InterPro" id="IPR011990">
    <property type="entry name" value="TPR-like_helical_dom_sf"/>
</dbReference>
<dbReference type="InterPro" id="IPR001867">
    <property type="entry name" value="OmpR/PhoB-type_DNA-bd"/>
</dbReference>
<protein>
    <submittedName>
        <fullName evidence="9">SARP family transcriptional regulator</fullName>
    </submittedName>
</protein>
<dbReference type="Pfam" id="PF13424">
    <property type="entry name" value="TPR_12"/>
    <property type="match status" value="1"/>
</dbReference>
<keyword evidence="4" id="KW-0804">Transcription</keyword>
<evidence type="ECO:0000256" key="5">
    <source>
        <dbReference type="PROSITE-ProRule" id="PRU00339"/>
    </source>
</evidence>
<comment type="caution">
    <text evidence="9">The sequence shown here is derived from an EMBL/GenBank/DDBJ whole genome shotgun (WGS) entry which is preliminary data.</text>
</comment>
<evidence type="ECO:0000256" key="7">
    <source>
        <dbReference type="SAM" id="MobiDB-lite"/>
    </source>
</evidence>
<dbReference type="InterPro" id="IPR051677">
    <property type="entry name" value="AfsR-DnrI-RedD_regulator"/>
</dbReference>
<feature type="repeat" description="TPR" evidence="5">
    <location>
        <begin position="712"/>
        <end position="745"/>
    </location>
</feature>
<dbReference type="EMBL" id="BOPC01000024">
    <property type="protein sequence ID" value="GIJ26758.1"/>
    <property type="molecule type" value="Genomic_DNA"/>
</dbReference>
<dbReference type="SMART" id="SM01043">
    <property type="entry name" value="BTAD"/>
    <property type="match status" value="1"/>
</dbReference>
<dbReference type="PRINTS" id="PR00364">
    <property type="entry name" value="DISEASERSIST"/>
</dbReference>
<evidence type="ECO:0000256" key="3">
    <source>
        <dbReference type="ARBA" id="ARBA00023125"/>
    </source>
</evidence>
<feature type="domain" description="OmpR/PhoB-type" evidence="8">
    <location>
        <begin position="1"/>
        <end position="95"/>
    </location>
</feature>
<evidence type="ECO:0000256" key="2">
    <source>
        <dbReference type="ARBA" id="ARBA00023015"/>
    </source>
</evidence>
<dbReference type="InterPro" id="IPR027417">
    <property type="entry name" value="P-loop_NTPase"/>
</dbReference>
<keyword evidence="5" id="KW-0802">TPR repeat</keyword>
<proteinExistence type="inferred from homology"/>
<keyword evidence="10" id="KW-1185">Reference proteome</keyword>
<dbReference type="PANTHER" id="PTHR35807">
    <property type="entry name" value="TRANSCRIPTIONAL REGULATOR REDD-RELATED"/>
    <property type="match status" value="1"/>
</dbReference>
<dbReference type="InterPro" id="IPR005158">
    <property type="entry name" value="BTAD"/>
</dbReference>
<name>A0ABQ4J9A4_9ACTN</name>
<sequence>MEFTILGPTELRIEGRSRPIGTAKQRGLLAILLYHAGDPVRVETIVELLWPNRTVDACRSLLYTLASRLRAALRAAGLPEALERVPGVNAYRLDVEPALVDYHRFRRLTAEAREAAERNQNDRCIALLTTAVQLWRHDPLPELHGARCEHLRRDMQEQLLTAEKLLAASELADGQHDRALIRLEPLIADNQLDETLARLQATALHNVGRTHDARQFIAAFRRRYRRTMRTDPHLDIAELSPPSPISRRNSPTDEGETAAVPRQLPHDVPDFTGHTDLLSELDMLATDNGTPNVIALAGMPGVGKTAFATRWGHHRRDWFPDGQLYLNAEAHSQVSPVRPEDALRRFLVSLGVPADRVPADPMQRGEMYHRLLSERRMLVVLDNILDSDQAQQLIPRSATSLTIVISRNRLSGLSVRHGVRSLTITPLPYDDRQTLLTRIIGSHRARAEPAAMHTLGLLSGGLPIALRIIGEHVAAQPRAALSDLADELGNRLLDIDGDDSDELTLRTVFAWSVNALAPLPARLFWSLGRFPGTTIGAAAASALLEAEPVVTERVLDRLARAHLVNHDAVGRYRMHDLLHRYASDRDRLDGPTDERRAALRRLFDWYLLTAVNAVRWLEPQRPAVPDLPEATAVRPTEFPAEGDALHWCEAERSNLPSVVQAAAREGFPRHAWQIVDTLHEVYDRSGPQHDVRDMLKLALAAATADGHLLGRTGTLANLGAVYYASHDYQHASDLFTQALNLAVECGFAEIELACLHNLASIHLRTGRIATAVDVFNQVLQGCRAAGNSTGEAFTLHHLGEAHRQLARYEEARRFYQQALAVWDQVGSLRGRILNHVRLAELSAQTGHPEAALAQAQVALDLHGRVNDDVIRCDALVVAAEARLRMGQHRNCLAEATLARAVGEELADPVRQARALAVLAEALASAGNHRTAHARCREALDLLEHTGEREHPGVVNRLLAIAADTART</sequence>
<dbReference type="PROSITE" id="PS50005">
    <property type="entry name" value="TPR"/>
    <property type="match status" value="2"/>
</dbReference>
<feature type="repeat" description="TPR" evidence="5">
    <location>
        <begin position="792"/>
        <end position="825"/>
    </location>
</feature>
<evidence type="ECO:0000256" key="1">
    <source>
        <dbReference type="ARBA" id="ARBA00005820"/>
    </source>
</evidence>
<accession>A0ABQ4J9A4</accession>
<keyword evidence="2" id="KW-0805">Transcription regulation</keyword>
<evidence type="ECO:0000313" key="10">
    <source>
        <dbReference type="Proteomes" id="UP000653076"/>
    </source>
</evidence>
<evidence type="ECO:0000259" key="8">
    <source>
        <dbReference type="PROSITE" id="PS51755"/>
    </source>
</evidence>
<keyword evidence="3 6" id="KW-0238">DNA-binding</keyword>
<gene>
    <name evidence="9" type="ORF">Vqi01_19200</name>
</gene>
<dbReference type="Gene3D" id="1.10.10.10">
    <property type="entry name" value="Winged helix-like DNA-binding domain superfamily/Winged helix DNA-binding domain"/>
    <property type="match status" value="2"/>
</dbReference>
<dbReference type="PROSITE" id="PS51755">
    <property type="entry name" value="OMPR_PHOB"/>
    <property type="match status" value="1"/>
</dbReference>
<dbReference type="InterPro" id="IPR036388">
    <property type="entry name" value="WH-like_DNA-bd_sf"/>
</dbReference>
<dbReference type="Proteomes" id="UP000653076">
    <property type="component" value="Unassembled WGS sequence"/>
</dbReference>
<reference evidence="9 10" key="1">
    <citation type="submission" date="2021-01" db="EMBL/GenBank/DDBJ databases">
        <title>Whole genome shotgun sequence of Verrucosispora qiuiae NBRC 106684.</title>
        <authorList>
            <person name="Komaki H."/>
            <person name="Tamura T."/>
        </authorList>
    </citation>
    <scope>NUCLEOTIDE SEQUENCE [LARGE SCALE GENOMIC DNA]</scope>
    <source>
        <strain evidence="9 10">NBRC 106684</strain>
    </source>
</reference>
<feature type="region of interest" description="Disordered" evidence="7">
    <location>
        <begin position="231"/>
        <end position="268"/>
    </location>
</feature>
<dbReference type="InterPro" id="IPR016032">
    <property type="entry name" value="Sig_transdc_resp-reg_C-effctor"/>
</dbReference>
<dbReference type="Gene3D" id="1.25.40.10">
    <property type="entry name" value="Tetratricopeptide repeat domain"/>
    <property type="match status" value="2"/>
</dbReference>
<comment type="similarity">
    <text evidence="1">Belongs to the AfsR/DnrI/RedD regulatory family.</text>
</comment>
<dbReference type="Pfam" id="PF03704">
    <property type="entry name" value="BTAD"/>
    <property type="match status" value="1"/>
</dbReference>
<feature type="DNA-binding region" description="OmpR/PhoB-type" evidence="6">
    <location>
        <begin position="1"/>
        <end position="95"/>
    </location>
</feature>
<dbReference type="Gene3D" id="3.40.50.300">
    <property type="entry name" value="P-loop containing nucleotide triphosphate hydrolases"/>
    <property type="match status" value="1"/>
</dbReference>
<evidence type="ECO:0000256" key="6">
    <source>
        <dbReference type="PROSITE-ProRule" id="PRU01091"/>
    </source>
</evidence>
<organism evidence="9 10">
    <name type="scientific">Micromonospora qiuiae</name>
    <dbReference type="NCBI Taxonomy" id="502268"/>
    <lineage>
        <taxon>Bacteria</taxon>
        <taxon>Bacillati</taxon>
        <taxon>Actinomycetota</taxon>
        <taxon>Actinomycetes</taxon>
        <taxon>Micromonosporales</taxon>
        <taxon>Micromonosporaceae</taxon>
        <taxon>Micromonospora</taxon>
    </lineage>
</organism>
<dbReference type="PANTHER" id="PTHR35807:SF1">
    <property type="entry name" value="TRANSCRIPTIONAL REGULATOR REDD"/>
    <property type="match status" value="1"/>
</dbReference>
<dbReference type="SMART" id="SM00862">
    <property type="entry name" value="Trans_reg_C"/>
    <property type="match status" value="1"/>
</dbReference>
<dbReference type="SMART" id="SM00028">
    <property type="entry name" value="TPR"/>
    <property type="match status" value="4"/>
</dbReference>
<evidence type="ECO:0000256" key="4">
    <source>
        <dbReference type="ARBA" id="ARBA00023163"/>
    </source>
</evidence>
<dbReference type="SUPFAM" id="SSF46894">
    <property type="entry name" value="C-terminal effector domain of the bipartite response regulators"/>
    <property type="match status" value="1"/>
</dbReference>
<dbReference type="SUPFAM" id="SSF48452">
    <property type="entry name" value="TPR-like"/>
    <property type="match status" value="3"/>
</dbReference>
<evidence type="ECO:0000313" key="9">
    <source>
        <dbReference type="EMBL" id="GIJ26758.1"/>
    </source>
</evidence>
<dbReference type="SUPFAM" id="SSF52540">
    <property type="entry name" value="P-loop containing nucleoside triphosphate hydrolases"/>
    <property type="match status" value="1"/>
</dbReference>